<comment type="caution">
    <text evidence="2">The sequence shown here is derived from an EMBL/GenBank/DDBJ whole genome shotgun (WGS) entry which is preliminary data.</text>
</comment>
<feature type="compositionally biased region" description="Pro residues" evidence="1">
    <location>
        <begin position="44"/>
        <end position="54"/>
    </location>
</feature>
<gene>
    <name evidence="2" type="ORF">LCGC14_0836700</name>
</gene>
<sequence length="491" mass="54180">MAFSNLEEMVKAFQAGQLPEETMEQFKLRGVEPNATVTGSQSAPQPPAPLPQTLPPDIASADVPKSVIPSPPIPESSSYDVDVSTTTPRMEGRPESLPSLQALPEPAALPERKWELEEDETTVLPEATATPAATPPATPTDAPVAPDREAADAALLSSGQDEKERARMLAELEKKRKLQVIPQVVTGIGDAISASASAFGGNAPGGSMQRMIERHDKSLAQGKKDIETSLRNDPNSDISKQYQNLLGEMMQKDPSDTMILGLTANQISEKVPMIEKMMQRRSTEDLKKLALKATKAGPIGKDFSPAQKKFDEEMAKSIVEFNKSGGIKVAKAADKSLQGTINRFKKLKPGLMTRIGSMAPDAARGLMQGEYKSIEQEVRQNVTELLRSTLGAQFTEREGERIFSQTFDPTLHPDVNLRRMEILRTKLKTIADERARAIDWFKAHKTFDGYDLQSDVNWIDDEDYYSTNDWDYDKQSNRRKTKSNIDYTVGS</sequence>
<name>A0A0F9RZ08_9ZZZZ</name>
<feature type="compositionally biased region" description="Low complexity" evidence="1">
    <location>
        <begin position="75"/>
        <end position="87"/>
    </location>
</feature>
<dbReference type="EMBL" id="LAZR01002429">
    <property type="protein sequence ID" value="KKN30156.1"/>
    <property type="molecule type" value="Genomic_DNA"/>
</dbReference>
<feature type="region of interest" description="Disordered" evidence="1">
    <location>
        <begin position="27"/>
        <end position="106"/>
    </location>
</feature>
<reference evidence="2" key="1">
    <citation type="journal article" date="2015" name="Nature">
        <title>Complex archaea that bridge the gap between prokaryotes and eukaryotes.</title>
        <authorList>
            <person name="Spang A."/>
            <person name="Saw J.H."/>
            <person name="Jorgensen S.L."/>
            <person name="Zaremba-Niedzwiedzka K."/>
            <person name="Martijn J."/>
            <person name="Lind A.E."/>
            <person name="van Eijk R."/>
            <person name="Schleper C."/>
            <person name="Guy L."/>
            <person name="Ettema T.J."/>
        </authorList>
    </citation>
    <scope>NUCLEOTIDE SEQUENCE</scope>
</reference>
<proteinExistence type="predicted"/>
<evidence type="ECO:0000256" key="1">
    <source>
        <dbReference type="SAM" id="MobiDB-lite"/>
    </source>
</evidence>
<evidence type="ECO:0000313" key="2">
    <source>
        <dbReference type="EMBL" id="KKN30156.1"/>
    </source>
</evidence>
<protein>
    <submittedName>
        <fullName evidence="2">Uncharacterized protein</fullName>
    </submittedName>
</protein>
<feature type="region of interest" description="Disordered" evidence="1">
    <location>
        <begin position="126"/>
        <end position="145"/>
    </location>
</feature>
<accession>A0A0F9RZ08</accession>
<organism evidence="2">
    <name type="scientific">marine sediment metagenome</name>
    <dbReference type="NCBI Taxonomy" id="412755"/>
    <lineage>
        <taxon>unclassified sequences</taxon>
        <taxon>metagenomes</taxon>
        <taxon>ecological metagenomes</taxon>
    </lineage>
</organism>
<dbReference type="AlphaFoldDB" id="A0A0F9RZ08"/>